<comment type="similarity">
    <text evidence="1 4">Belongs to the glutathione peroxidase family.</text>
</comment>
<dbReference type="PROSITE" id="PS00460">
    <property type="entry name" value="GLUTATHIONE_PEROXID_1"/>
    <property type="match status" value="1"/>
</dbReference>
<evidence type="ECO:0000259" key="5">
    <source>
        <dbReference type="PROSITE" id="PS51352"/>
    </source>
</evidence>
<feature type="domain" description="Thioredoxin" evidence="5">
    <location>
        <begin position="2"/>
        <end position="159"/>
    </location>
</feature>
<sequence>MSTESPVLLDGTLPRLDGTPQDLAEYRGKVVLVVNTASACGLTPQYEGLQALYEQHGDAGLVVLGFPANDFLEQEPGSDEEIGAFCQRNYGVTFPLFAKHTVLGEQATPLFAELTKASEAPEWNFTKYLLDRDGRFVQRFGARTEPSDPELVGAIERLL</sequence>
<keyword evidence="2 4" id="KW-0575">Peroxidase</keyword>
<dbReference type="Pfam" id="PF00255">
    <property type="entry name" value="GSHPx"/>
    <property type="match status" value="1"/>
</dbReference>
<dbReference type="PIRSF" id="PIRSF000303">
    <property type="entry name" value="Glutathion_perox"/>
    <property type="match status" value="1"/>
</dbReference>
<evidence type="ECO:0000256" key="2">
    <source>
        <dbReference type="ARBA" id="ARBA00022559"/>
    </source>
</evidence>
<dbReference type="SUPFAM" id="SSF52833">
    <property type="entry name" value="Thioredoxin-like"/>
    <property type="match status" value="1"/>
</dbReference>
<dbReference type="RefSeq" id="WP_319954475.1">
    <property type="nucleotide sequence ID" value="NZ_JAXAVX010000005.1"/>
</dbReference>
<evidence type="ECO:0000256" key="4">
    <source>
        <dbReference type="RuleBase" id="RU000499"/>
    </source>
</evidence>
<dbReference type="PROSITE" id="PS51352">
    <property type="entry name" value="THIOREDOXIN_2"/>
    <property type="match status" value="1"/>
</dbReference>
<dbReference type="CDD" id="cd00340">
    <property type="entry name" value="GSH_Peroxidase"/>
    <property type="match status" value="1"/>
</dbReference>
<dbReference type="InterPro" id="IPR013766">
    <property type="entry name" value="Thioredoxin_domain"/>
</dbReference>
<accession>A0ABU4VKE7</accession>
<evidence type="ECO:0000256" key="3">
    <source>
        <dbReference type="ARBA" id="ARBA00023002"/>
    </source>
</evidence>
<keyword evidence="3 4" id="KW-0560">Oxidoreductase</keyword>
<keyword evidence="7" id="KW-1185">Reference proteome</keyword>
<dbReference type="InterPro" id="IPR000889">
    <property type="entry name" value="Glutathione_peroxidase"/>
</dbReference>
<name>A0ABU4VKE7_9ACTN</name>
<evidence type="ECO:0000313" key="7">
    <source>
        <dbReference type="Proteomes" id="UP001277761"/>
    </source>
</evidence>
<proteinExistence type="inferred from homology"/>
<dbReference type="PROSITE" id="PS51355">
    <property type="entry name" value="GLUTATHIONE_PEROXID_3"/>
    <property type="match status" value="1"/>
</dbReference>
<organism evidence="6 7">
    <name type="scientific">Patulibacter brassicae</name>
    <dbReference type="NCBI Taxonomy" id="1705717"/>
    <lineage>
        <taxon>Bacteria</taxon>
        <taxon>Bacillati</taxon>
        <taxon>Actinomycetota</taxon>
        <taxon>Thermoleophilia</taxon>
        <taxon>Solirubrobacterales</taxon>
        <taxon>Patulibacteraceae</taxon>
        <taxon>Patulibacter</taxon>
    </lineage>
</organism>
<dbReference type="PANTHER" id="PTHR11592:SF78">
    <property type="entry name" value="GLUTATHIONE PEROXIDASE"/>
    <property type="match status" value="1"/>
</dbReference>
<comment type="caution">
    <text evidence="6">The sequence shown here is derived from an EMBL/GenBank/DDBJ whole genome shotgun (WGS) entry which is preliminary data.</text>
</comment>
<evidence type="ECO:0000313" key="6">
    <source>
        <dbReference type="EMBL" id="MDX8152321.1"/>
    </source>
</evidence>
<dbReference type="PANTHER" id="PTHR11592">
    <property type="entry name" value="GLUTATHIONE PEROXIDASE"/>
    <property type="match status" value="1"/>
</dbReference>
<dbReference type="Gene3D" id="3.40.30.10">
    <property type="entry name" value="Glutaredoxin"/>
    <property type="match status" value="1"/>
</dbReference>
<dbReference type="GO" id="GO:0004601">
    <property type="term" value="F:peroxidase activity"/>
    <property type="evidence" value="ECO:0007669"/>
    <property type="project" value="UniProtKB-KW"/>
</dbReference>
<dbReference type="Proteomes" id="UP001277761">
    <property type="component" value="Unassembled WGS sequence"/>
</dbReference>
<dbReference type="EMBL" id="JAXAVX010000005">
    <property type="protein sequence ID" value="MDX8152321.1"/>
    <property type="molecule type" value="Genomic_DNA"/>
</dbReference>
<evidence type="ECO:0000256" key="1">
    <source>
        <dbReference type="ARBA" id="ARBA00006926"/>
    </source>
</evidence>
<reference evidence="6 7" key="1">
    <citation type="submission" date="2023-11" db="EMBL/GenBank/DDBJ databases">
        <authorList>
            <person name="Xu M."/>
            <person name="Jiang T."/>
        </authorList>
    </citation>
    <scope>NUCLEOTIDE SEQUENCE [LARGE SCALE GENOMIC DNA]</scope>
    <source>
        <strain evidence="6 7">SD</strain>
    </source>
</reference>
<gene>
    <name evidence="6" type="ORF">SK069_11990</name>
</gene>
<dbReference type="InterPro" id="IPR029759">
    <property type="entry name" value="GPX_AS"/>
</dbReference>
<dbReference type="InterPro" id="IPR036249">
    <property type="entry name" value="Thioredoxin-like_sf"/>
</dbReference>
<dbReference type="PRINTS" id="PR01011">
    <property type="entry name" value="GLUTPROXDASE"/>
</dbReference>
<protein>
    <recommendedName>
        <fullName evidence="4">Glutathione peroxidase</fullName>
    </recommendedName>
</protein>